<gene>
    <name evidence="1" type="ORF">Ppb6_01218</name>
</gene>
<accession>A0A1C0U6M6</accession>
<dbReference type="AlphaFoldDB" id="A0A1C0U6M6"/>
<protein>
    <submittedName>
        <fullName evidence="1">Uncharacterized protein</fullName>
    </submittedName>
</protein>
<name>A0A1C0U6M6_9GAMM</name>
<evidence type="ECO:0000313" key="2">
    <source>
        <dbReference type="Proteomes" id="UP000093476"/>
    </source>
</evidence>
<evidence type="ECO:0000313" key="1">
    <source>
        <dbReference type="EMBL" id="OCQ53592.1"/>
    </source>
</evidence>
<organism evidence="1 2">
    <name type="scientific">Photorhabdus australis subsp. thailandensis</name>
    <dbReference type="NCBI Taxonomy" id="2805096"/>
    <lineage>
        <taxon>Bacteria</taxon>
        <taxon>Pseudomonadati</taxon>
        <taxon>Pseudomonadota</taxon>
        <taxon>Gammaproteobacteria</taxon>
        <taxon>Enterobacterales</taxon>
        <taxon>Morganellaceae</taxon>
        <taxon>Photorhabdus</taxon>
    </lineage>
</organism>
<dbReference type="RefSeq" id="WP_065822526.1">
    <property type="nucleotide sequence ID" value="NZ_CAWMQZ010000036.1"/>
</dbReference>
<dbReference type="EMBL" id="LOMY01000036">
    <property type="protein sequence ID" value="OCQ53592.1"/>
    <property type="molecule type" value="Genomic_DNA"/>
</dbReference>
<reference evidence="1 2" key="1">
    <citation type="submission" date="2015-12" db="EMBL/GenBank/DDBJ databases">
        <title>Genome comparisons provide insights into the role of secondary metabolites in the pathogenic phase of the Photorhabdus life cycle.</title>
        <authorList>
            <person name="Tobias N.J."/>
            <person name="Mishra B."/>
            <person name="Gupta D.K."/>
            <person name="Thines M."/>
            <person name="Stinear T.P."/>
            <person name="Bode H.B."/>
        </authorList>
    </citation>
    <scope>NUCLEOTIDE SEQUENCE [LARGE SCALE GENOMIC DNA]</scope>
    <source>
        <strain evidence="1 2">PB68.1</strain>
    </source>
</reference>
<comment type="caution">
    <text evidence="1">The sequence shown here is derived from an EMBL/GenBank/DDBJ whole genome shotgun (WGS) entry which is preliminary data.</text>
</comment>
<sequence>MNLLEYTVEVVLSEPKKHEFSLGSYWSVDVEYNCHGSLYKTQLTFKTREEAEKVKIGYMWVG</sequence>
<dbReference type="Proteomes" id="UP000093476">
    <property type="component" value="Unassembled WGS sequence"/>
</dbReference>
<dbReference type="STRING" id="286156.Ppb6_01218"/>
<proteinExistence type="predicted"/>
<keyword evidence="2" id="KW-1185">Reference proteome</keyword>